<feature type="transmembrane region" description="Helical" evidence="1">
    <location>
        <begin position="25"/>
        <end position="46"/>
    </location>
</feature>
<organism evidence="2 3">
    <name type="scientific">Tetradesmus obliquus</name>
    <name type="common">Green alga</name>
    <name type="synonym">Acutodesmus obliquus</name>
    <dbReference type="NCBI Taxonomy" id="3088"/>
    <lineage>
        <taxon>Eukaryota</taxon>
        <taxon>Viridiplantae</taxon>
        <taxon>Chlorophyta</taxon>
        <taxon>core chlorophytes</taxon>
        <taxon>Chlorophyceae</taxon>
        <taxon>CS clade</taxon>
        <taxon>Sphaeropleales</taxon>
        <taxon>Scenedesmaceae</taxon>
        <taxon>Tetradesmus</taxon>
    </lineage>
</organism>
<feature type="transmembrane region" description="Helical" evidence="1">
    <location>
        <begin position="87"/>
        <end position="106"/>
    </location>
</feature>
<gene>
    <name evidence="2" type="ORF">OEZ85_013558</name>
</gene>
<accession>A0ABY8UUD9</accession>
<evidence type="ECO:0000256" key="1">
    <source>
        <dbReference type="SAM" id="Phobius"/>
    </source>
</evidence>
<keyword evidence="3" id="KW-1185">Reference proteome</keyword>
<keyword evidence="1" id="KW-1133">Transmembrane helix</keyword>
<feature type="transmembrane region" description="Helical" evidence="1">
    <location>
        <begin position="127"/>
        <end position="144"/>
    </location>
</feature>
<evidence type="ECO:0000313" key="2">
    <source>
        <dbReference type="EMBL" id="WIA23911.1"/>
    </source>
</evidence>
<dbReference type="EMBL" id="CP126224">
    <property type="protein sequence ID" value="WIA23911.1"/>
    <property type="molecule type" value="Genomic_DNA"/>
</dbReference>
<feature type="transmembrane region" description="Helical" evidence="1">
    <location>
        <begin position="58"/>
        <end position="81"/>
    </location>
</feature>
<keyword evidence="1" id="KW-0472">Membrane</keyword>
<protein>
    <submittedName>
        <fullName evidence="2">Uncharacterized protein</fullName>
    </submittedName>
</protein>
<feature type="transmembrane region" description="Helical" evidence="1">
    <location>
        <begin position="156"/>
        <end position="175"/>
    </location>
</feature>
<reference evidence="2 3" key="1">
    <citation type="submission" date="2023-05" db="EMBL/GenBank/DDBJ databases">
        <title>A 100% complete, gapless, phased diploid assembly of the Scenedesmus obliquus UTEX 3031 genome.</title>
        <authorList>
            <person name="Biondi T.C."/>
            <person name="Hanschen E.R."/>
            <person name="Kwon T."/>
            <person name="Eng W."/>
            <person name="Kruse C.P.S."/>
            <person name="Koehler S.I."/>
            <person name="Kunde Y."/>
            <person name="Gleasner C.D."/>
            <person name="You Mak K.T."/>
            <person name="Polle J."/>
            <person name="Hovde B.T."/>
            <person name="Starkenburg S.R."/>
        </authorList>
    </citation>
    <scope>NUCLEOTIDE SEQUENCE [LARGE SCALE GENOMIC DNA]</scope>
    <source>
        <strain evidence="2 3">DOE0152z</strain>
    </source>
</reference>
<proteinExistence type="predicted"/>
<evidence type="ECO:0000313" key="3">
    <source>
        <dbReference type="Proteomes" id="UP001244341"/>
    </source>
</evidence>
<name>A0ABY8UUD9_TETOB</name>
<dbReference type="Proteomes" id="UP001244341">
    <property type="component" value="Chromosome 17b"/>
</dbReference>
<feature type="transmembrane region" description="Helical" evidence="1">
    <location>
        <begin position="259"/>
        <end position="284"/>
    </location>
</feature>
<keyword evidence="1" id="KW-0812">Transmembrane</keyword>
<sequence>MIIMFVLLIAWPTWGYSSYLKWRVPVLSFVRIYLIALPFNFSTAVFDAIAPNAGSGRFALVSNIFQLFLAIRIALLTFTSLGFRVPFRLHLLLQTVNIAIFIRYGLHPYCHSKLLTSMELQSAAKGIHTIMACGSMLFMLNVSVQVPADDYSERAAFVLFCWMILGWLLPTLLLLPSKSDQAAAAAAAAEQQQQQQQQRDTSSCGSICSKAADKLLAGFEAWLRLLQMPSARCRQQPRDSDQALLGRLRSDSDSLVDSGYLLAWLLHWWVVLMVAWRVACYAAGPLRPLFVMA</sequence>